<evidence type="ECO:0000256" key="5">
    <source>
        <dbReference type="ARBA" id="ARBA00022989"/>
    </source>
</evidence>
<dbReference type="InterPro" id="IPR010290">
    <property type="entry name" value="TM_effector"/>
</dbReference>
<dbReference type="Pfam" id="PF05977">
    <property type="entry name" value="MFS_3"/>
    <property type="match status" value="1"/>
</dbReference>
<protein>
    <submittedName>
        <fullName evidence="9">MFS transporter</fullName>
    </submittedName>
</protein>
<sequence length="119" mass="11808">MLAVLAFAEELTPGLLLGLTFLLGCGTALMGPAWQTIQPELVERSQLGQAAALGAVNMNLARALGRALGGAVVAAAGAGWAALQTRLPGGAGPGDSPSTSGLPRRAGRRDEHVGVTPAG</sequence>
<evidence type="ECO:0000256" key="8">
    <source>
        <dbReference type="SAM" id="Phobius"/>
    </source>
</evidence>
<dbReference type="Proteomes" id="UP001550044">
    <property type="component" value="Unassembled WGS sequence"/>
</dbReference>
<dbReference type="SUPFAM" id="SSF103473">
    <property type="entry name" value="MFS general substrate transporter"/>
    <property type="match status" value="1"/>
</dbReference>
<dbReference type="EMBL" id="JBEXIP010000002">
    <property type="protein sequence ID" value="MET8432187.1"/>
    <property type="molecule type" value="Genomic_DNA"/>
</dbReference>
<evidence type="ECO:0000313" key="10">
    <source>
        <dbReference type="Proteomes" id="UP001550044"/>
    </source>
</evidence>
<comment type="subcellular location">
    <subcellularLocation>
        <location evidence="1">Cell membrane</location>
        <topology evidence="1">Multi-pass membrane protein</topology>
    </subcellularLocation>
</comment>
<evidence type="ECO:0000256" key="1">
    <source>
        <dbReference type="ARBA" id="ARBA00004651"/>
    </source>
</evidence>
<feature type="transmembrane region" description="Helical" evidence="8">
    <location>
        <begin position="15"/>
        <end position="34"/>
    </location>
</feature>
<evidence type="ECO:0000313" key="9">
    <source>
        <dbReference type="EMBL" id="MET8432187.1"/>
    </source>
</evidence>
<dbReference type="RefSeq" id="WP_356670861.1">
    <property type="nucleotide sequence ID" value="NZ_JBEXEF010000031.1"/>
</dbReference>
<keyword evidence="4 8" id="KW-0812">Transmembrane</keyword>
<evidence type="ECO:0000256" key="4">
    <source>
        <dbReference type="ARBA" id="ARBA00022692"/>
    </source>
</evidence>
<keyword evidence="10" id="KW-1185">Reference proteome</keyword>
<reference evidence="9 10" key="1">
    <citation type="submission" date="2024-06" db="EMBL/GenBank/DDBJ databases">
        <title>The Natural Products Discovery Center: Release of the First 8490 Sequenced Strains for Exploring Actinobacteria Biosynthetic Diversity.</title>
        <authorList>
            <person name="Kalkreuter E."/>
            <person name="Kautsar S.A."/>
            <person name="Yang D."/>
            <person name="Bader C.D."/>
            <person name="Teijaro C.N."/>
            <person name="Fluegel L."/>
            <person name="Davis C.M."/>
            <person name="Simpson J.R."/>
            <person name="Lauterbach L."/>
            <person name="Steele A.D."/>
            <person name="Gui C."/>
            <person name="Meng S."/>
            <person name="Li G."/>
            <person name="Viehrig K."/>
            <person name="Ye F."/>
            <person name="Su P."/>
            <person name="Kiefer A.F."/>
            <person name="Nichols A."/>
            <person name="Cepeda A.J."/>
            <person name="Yan W."/>
            <person name="Fan B."/>
            <person name="Jiang Y."/>
            <person name="Adhikari A."/>
            <person name="Zheng C.-J."/>
            <person name="Schuster L."/>
            <person name="Cowan T.M."/>
            <person name="Smanski M.J."/>
            <person name="Chevrette M.G."/>
            <person name="De Carvalho L.P.S."/>
            <person name="Shen B."/>
        </authorList>
    </citation>
    <scope>NUCLEOTIDE SEQUENCE [LARGE SCALE GENOMIC DNA]</scope>
    <source>
        <strain evidence="9 10">NPDC005137</strain>
    </source>
</reference>
<proteinExistence type="predicted"/>
<dbReference type="Gene3D" id="1.20.1250.20">
    <property type="entry name" value="MFS general substrate transporter like domains"/>
    <property type="match status" value="1"/>
</dbReference>
<evidence type="ECO:0000256" key="2">
    <source>
        <dbReference type="ARBA" id="ARBA00022448"/>
    </source>
</evidence>
<gene>
    <name evidence="9" type="ORF">ABZV61_05170</name>
</gene>
<keyword evidence="5 8" id="KW-1133">Transmembrane helix</keyword>
<feature type="region of interest" description="Disordered" evidence="7">
    <location>
        <begin position="86"/>
        <end position="119"/>
    </location>
</feature>
<comment type="caution">
    <text evidence="9">The sequence shown here is derived from an EMBL/GenBank/DDBJ whole genome shotgun (WGS) entry which is preliminary data.</text>
</comment>
<evidence type="ECO:0000256" key="6">
    <source>
        <dbReference type="ARBA" id="ARBA00023136"/>
    </source>
</evidence>
<name>A0ABV2U2X6_9ACTN</name>
<evidence type="ECO:0000256" key="7">
    <source>
        <dbReference type="SAM" id="MobiDB-lite"/>
    </source>
</evidence>
<dbReference type="PANTHER" id="PTHR23513">
    <property type="entry name" value="INTEGRAL MEMBRANE EFFLUX PROTEIN-RELATED"/>
    <property type="match status" value="1"/>
</dbReference>
<keyword evidence="2" id="KW-0813">Transport</keyword>
<keyword evidence="3" id="KW-1003">Cell membrane</keyword>
<accession>A0ABV2U2X6</accession>
<dbReference type="InterPro" id="IPR036259">
    <property type="entry name" value="MFS_trans_sf"/>
</dbReference>
<dbReference type="PANTHER" id="PTHR23513:SF11">
    <property type="entry name" value="STAPHYLOFERRIN A TRANSPORTER"/>
    <property type="match status" value="1"/>
</dbReference>
<keyword evidence="6 8" id="KW-0472">Membrane</keyword>
<organism evidence="9 10">
    <name type="scientific">Streptomyces sp. 900116325</name>
    <dbReference type="NCBI Taxonomy" id="3154295"/>
    <lineage>
        <taxon>Bacteria</taxon>
        <taxon>Bacillati</taxon>
        <taxon>Actinomycetota</taxon>
        <taxon>Actinomycetes</taxon>
        <taxon>Kitasatosporales</taxon>
        <taxon>Streptomycetaceae</taxon>
        <taxon>Streptomyces</taxon>
    </lineage>
</organism>
<evidence type="ECO:0000256" key="3">
    <source>
        <dbReference type="ARBA" id="ARBA00022475"/>
    </source>
</evidence>